<evidence type="ECO:0000313" key="4">
    <source>
        <dbReference type="EMBL" id="CAB4164607.1"/>
    </source>
</evidence>
<dbReference type="EMBL" id="LR797177">
    <property type="protein sequence ID" value="CAB4191655.1"/>
    <property type="molecule type" value="Genomic_DNA"/>
</dbReference>
<evidence type="ECO:0000313" key="11">
    <source>
        <dbReference type="EMBL" id="CAB5225160.1"/>
    </source>
</evidence>
<evidence type="ECO:0000313" key="7">
    <source>
        <dbReference type="EMBL" id="CAB4191655.1"/>
    </source>
</evidence>
<organism evidence="4">
    <name type="scientific">uncultured Caudovirales phage</name>
    <dbReference type="NCBI Taxonomy" id="2100421"/>
    <lineage>
        <taxon>Viruses</taxon>
        <taxon>Duplodnaviria</taxon>
        <taxon>Heunggongvirae</taxon>
        <taxon>Uroviricota</taxon>
        <taxon>Caudoviricetes</taxon>
        <taxon>Peduoviridae</taxon>
        <taxon>Maltschvirus</taxon>
        <taxon>Maltschvirus maltsch</taxon>
    </lineage>
</organism>
<dbReference type="EMBL" id="LR796762">
    <property type="protein sequence ID" value="CAB4164607.1"/>
    <property type="molecule type" value="Genomic_DNA"/>
</dbReference>
<evidence type="ECO:0000313" key="3">
    <source>
        <dbReference type="EMBL" id="CAB4160202.1"/>
    </source>
</evidence>
<evidence type="ECO:0000313" key="6">
    <source>
        <dbReference type="EMBL" id="CAB4178368.1"/>
    </source>
</evidence>
<dbReference type="EMBL" id="LR797305">
    <property type="protein sequence ID" value="CAB4200696.1"/>
    <property type="molecule type" value="Genomic_DNA"/>
</dbReference>
<gene>
    <name evidence="6" type="ORF">UFOVP1002_119</name>
    <name evidence="7" type="ORF">UFOVP1217_76</name>
    <name evidence="8" type="ORF">UFOVP1343_60</name>
    <name evidence="9" type="ORF">UFOVP1438_109</name>
    <name evidence="12" type="ORF">UFOVP1541_76</name>
    <name evidence="10" type="ORF">UFOVP1592_105</name>
    <name evidence="1" type="ORF">UFOVP465_154</name>
    <name evidence="2" type="ORF">UFOVP666_12</name>
    <name evidence="3" type="ORF">UFOVP727_89</name>
    <name evidence="11" type="ORF">UFOVP741_92</name>
    <name evidence="4" type="ORF">UFOVP819_40</name>
    <name evidence="5" type="ORF">UFOVP926_47</name>
</gene>
<dbReference type="EMBL" id="LR797395">
    <property type="protein sequence ID" value="CAB4213155.1"/>
    <property type="molecule type" value="Genomic_DNA"/>
</dbReference>
<dbReference type="EMBL" id="LR796443">
    <property type="protein sequence ID" value="CAB4145235.1"/>
    <property type="molecule type" value="Genomic_DNA"/>
</dbReference>
<dbReference type="EMBL" id="LR797452">
    <property type="protein sequence ID" value="CAB4217856.1"/>
    <property type="molecule type" value="Genomic_DNA"/>
</dbReference>
<evidence type="ECO:0000313" key="5">
    <source>
        <dbReference type="EMBL" id="CAB4172160.1"/>
    </source>
</evidence>
<evidence type="ECO:0000313" key="9">
    <source>
        <dbReference type="EMBL" id="CAB4213155.1"/>
    </source>
</evidence>
<dbReference type="EMBL" id="LR796878">
    <property type="protein sequence ID" value="CAB4172160.1"/>
    <property type="molecule type" value="Genomic_DNA"/>
</dbReference>
<name>A0A6J5NZY7_9CAUD</name>
<protein>
    <submittedName>
        <fullName evidence="4">Uncharacterized protein</fullName>
    </submittedName>
</protein>
<accession>A0A6J5NZY7</accession>
<proteinExistence type="predicted"/>
<dbReference type="EMBL" id="LR796644">
    <property type="protein sequence ID" value="CAB4155558.1"/>
    <property type="molecule type" value="Genomic_DNA"/>
</dbReference>
<evidence type="ECO:0000313" key="1">
    <source>
        <dbReference type="EMBL" id="CAB4145235.1"/>
    </source>
</evidence>
<evidence type="ECO:0000313" key="2">
    <source>
        <dbReference type="EMBL" id="CAB4155558.1"/>
    </source>
</evidence>
<sequence length="138" mass="14050">MSMTIGGDSMDGMDRVDSTAGVNASFSSIHLGVLTAKNDGTRTGFVKIAALNSDAQLGPYKFMAPFTFPVTTPVKQTITTTSGTVSGSSVITGVSLSATTTDISGVYSQTLTLPAVGARVLVVLLNDSLDEGVIVGSL</sequence>
<dbReference type="EMBL" id="LR798341">
    <property type="protein sequence ID" value="CAB5225160.1"/>
    <property type="molecule type" value="Genomic_DNA"/>
</dbReference>
<dbReference type="EMBL" id="LR798395">
    <property type="protein sequence ID" value="CAB5228956.1"/>
    <property type="molecule type" value="Genomic_DNA"/>
</dbReference>
<dbReference type="EMBL" id="LR796698">
    <property type="protein sequence ID" value="CAB4160202.1"/>
    <property type="molecule type" value="Genomic_DNA"/>
</dbReference>
<evidence type="ECO:0000313" key="10">
    <source>
        <dbReference type="EMBL" id="CAB4217856.1"/>
    </source>
</evidence>
<reference evidence="4" key="1">
    <citation type="submission" date="2020-04" db="EMBL/GenBank/DDBJ databases">
        <authorList>
            <person name="Chiriac C."/>
            <person name="Salcher M."/>
            <person name="Ghai R."/>
            <person name="Kavagutti S V."/>
        </authorList>
    </citation>
    <scope>NUCLEOTIDE SEQUENCE</scope>
</reference>
<dbReference type="EMBL" id="LR796961">
    <property type="protein sequence ID" value="CAB4178368.1"/>
    <property type="molecule type" value="Genomic_DNA"/>
</dbReference>
<evidence type="ECO:0000313" key="8">
    <source>
        <dbReference type="EMBL" id="CAB4200696.1"/>
    </source>
</evidence>
<evidence type="ECO:0000313" key="12">
    <source>
        <dbReference type="EMBL" id="CAB5228956.1"/>
    </source>
</evidence>